<reference evidence="1" key="1">
    <citation type="submission" date="2015-04" db="UniProtKB">
        <authorList>
            <consortium name="EnsemblPlants"/>
        </authorList>
    </citation>
    <scope>IDENTIFICATION</scope>
</reference>
<dbReference type="EnsemblPlants" id="OPUNC12G02980.1">
    <property type="protein sequence ID" value="OPUNC12G02980.1"/>
    <property type="gene ID" value="OPUNC12G02980"/>
</dbReference>
<reference evidence="1" key="2">
    <citation type="submission" date="2018-05" db="EMBL/GenBank/DDBJ databases">
        <title>OpunRS2 (Oryza punctata Reference Sequence Version 2).</title>
        <authorList>
            <person name="Zhang J."/>
            <person name="Kudrna D."/>
            <person name="Lee S."/>
            <person name="Talag J."/>
            <person name="Welchert J."/>
            <person name="Wing R.A."/>
        </authorList>
    </citation>
    <scope>NUCLEOTIDE SEQUENCE [LARGE SCALE GENOMIC DNA]</scope>
</reference>
<accession>A0A0E0MJP9</accession>
<evidence type="ECO:0000313" key="2">
    <source>
        <dbReference type="Proteomes" id="UP000026962"/>
    </source>
</evidence>
<dbReference type="Gramene" id="OPUNC12G02980.1">
    <property type="protein sequence ID" value="OPUNC12G02980.1"/>
    <property type="gene ID" value="OPUNC12G02980"/>
</dbReference>
<evidence type="ECO:0000313" key="1">
    <source>
        <dbReference type="EnsemblPlants" id="OPUNC12G02980.1"/>
    </source>
</evidence>
<dbReference type="AlphaFoldDB" id="A0A0E0MJP9"/>
<keyword evidence="2" id="KW-1185">Reference proteome</keyword>
<organism evidence="1">
    <name type="scientific">Oryza punctata</name>
    <name type="common">Red rice</name>
    <dbReference type="NCBI Taxonomy" id="4537"/>
    <lineage>
        <taxon>Eukaryota</taxon>
        <taxon>Viridiplantae</taxon>
        <taxon>Streptophyta</taxon>
        <taxon>Embryophyta</taxon>
        <taxon>Tracheophyta</taxon>
        <taxon>Spermatophyta</taxon>
        <taxon>Magnoliopsida</taxon>
        <taxon>Liliopsida</taxon>
        <taxon>Poales</taxon>
        <taxon>Poaceae</taxon>
        <taxon>BOP clade</taxon>
        <taxon>Oryzoideae</taxon>
        <taxon>Oryzeae</taxon>
        <taxon>Oryzinae</taxon>
        <taxon>Oryza</taxon>
    </lineage>
</organism>
<proteinExistence type="predicted"/>
<protein>
    <submittedName>
        <fullName evidence="1">Uncharacterized protein</fullName>
    </submittedName>
</protein>
<dbReference type="HOGENOM" id="CLU_2853682_0_0_1"/>
<dbReference type="Proteomes" id="UP000026962">
    <property type="component" value="Chromosome 12"/>
</dbReference>
<sequence length="65" mass="7376">MDGIGAKQIHSRFADRWELLRRKLPEMHKYGSEAIKWPAWVPVPVRTGVWSHGIAARVTIVAINA</sequence>
<name>A0A0E0MJP9_ORYPU</name>